<gene>
    <name evidence="1" type="ORF">UFOVP40_40</name>
</gene>
<name>A0A6J5KRB3_9CAUD</name>
<dbReference type="EMBL" id="LR796170">
    <property type="protein sequence ID" value="CAB4123397.1"/>
    <property type="molecule type" value="Genomic_DNA"/>
</dbReference>
<dbReference type="Pfam" id="PF25688">
    <property type="entry name" value="P22_gp7"/>
    <property type="match status" value="1"/>
</dbReference>
<evidence type="ECO:0000313" key="1">
    <source>
        <dbReference type="EMBL" id="CAB4123397.1"/>
    </source>
</evidence>
<proteinExistence type="predicted"/>
<protein>
    <recommendedName>
        <fullName evidence="2">DNA transfer protein</fullName>
    </recommendedName>
</protein>
<organism evidence="1">
    <name type="scientific">uncultured Caudovirales phage</name>
    <dbReference type="NCBI Taxonomy" id="2100421"/>
    <lineage>
        <taxon>Viruses</taxon>
        <taxon>Duplodnaviria</taxon>
        <taxon>Heunggongvirae</taxon>
        <taxon>Uroviricota</taxon>
        <taxon>Caudoviricetes</taxon>
        <taxon>Peduoviridae</taxon>
        <taxon>Maltschvirus</taxon>
        <taxon>Maltschvirus maltsch</taxon>
    </lineage>
</organism>
<accession>A0A6J5KRB3</accession>
<reference evidence="1" key="1">
    <citation type="submission" date="2020-04" db="EMBL/GenBank/DDBJ databases">
        <authorList>
            <person name="Chiriac C."/>
            <person name="Salcher M."/>
            <person name="Ghai R."/>
            <person name="Kavagutti S V."/>
        </authorList>
    </citation>
    <scope>NUCLEOTIDE SEQUENCE</scope>
</reference>
<dbReference type="InterPro" id="IPR057916">
    <property type="entry name" value="P22_gp7"/>
</dbReference>
<evidence type="ECO:0008006" key="2">
    <source>
        <dbReference type="Google" id="ProtNLM"/>
    </source>
</evidence>
<sequence length="217" mass="21341">MSAVATAIVGSAVVGGYLSSSAQKDAASTAAGAQTAASNASIAEQQRQFDGLQKLLAPYVGAGTGSLSAQQDLLGLNGGGAQQTAVSGIQNGAQFQALQKQGENSILQNASATGGLRGGNVQGALAQFSPQLLNQMINEQYTKLGGMTSLGQNAAAMQGNAGMQSANNISAQLNQIGAANAGNALAAGKADAQMWSGISSSVGTLGGLYGSGAWKGF</sequence>